<feature type="non-terminal residue" evidence="2">
    <location>
        <position position="266"/>
    </location>
</feature>
<comment type="caution">
    <text evidence="2">The sequence shown here is derived from an EMBL/GenBank/DDBJ whole genome shotgun (WGS) entry which is preliminary data.</text>
</comment>
<evidence type="ECO:0000313" key="3">
    <source>
        <dbReference type="Proteomes" id="UP001296873"/>
    </source>
</evidence>
<dbReference type="Proteomes" id="UP001296873">
    <property type="component" value="Unassembled WGS sequence"/>
</dbReference>
<reference evidence="2 3" key="1">
    <citation type="journal article" date="2020" name="Microorganisms">
        <title>Osmotic Adaptation and Compatible Solute Biosynthesis of Phototrophic Bacteria as Revealed from Genome Analyses.</title>
        <authorList>
            <person name="Imhoff J.F."/>
            <person name="Rahn T."/>
            <person name="Kunzel S."/>
            <person name="Keller A."/>
            <person name="Neulinger S.C."/>
        </authorList>
    </citation>
    <scope>NUCLEOTIDE SEQUENCE [LARGE SCALE GENOMIC DNA]</scope>
    <source>
        <strain evidence="2 3">DSM 9895</strain>
    </source>
</reference>
<protein>
    <recommendedName>
        <fullName evidence="4">PEP-CTERM sorting domain-containing protein</fullName>
    </recommendedName>
</protein>
<feature type="chain" id="PRO_5046857414" description="PEP-CTERM sorting domain-containing protein" evidence="1">
    <location>
        <begin position="42"/>
        <end position="266"/>
    </location>
</feature>
<evidence type="ECO:0008006" key="4">
    <source>
        <dbReference type="Google" id="ProtNLM"/>
    </source>
</evidence>
<proteinExistence type="predicted"/>
<dbReference type="EMBL" id="NRRL01000231">
    <property type="protein sequence ID" value="MBK1671577.1"/>
    <property type="molecule type" value="Genomic_DNA"/>
</dbReference>
<gene>
    <name evidence="2" type="ORF">CKO28_26635</name>
</gene>
<evidence type="ECO:0000256" key="1">
    <source>
        <dbReference type="SAM" id="SignalP"/>
    </source>
</evidence>
<evidence type="ECO:0000313" key="2">
    <source>
        <dbReference type="EMBL" id="MBK1671577.1"/>
    </source>
</evidence>
<feature type="signal peptide" evidence="1">
    <location>
        <begin position="1"/>
        <end position="41"/>
    </location>
</feature>
<keyword evidence="3" id="KW-1185">Reference proteome</keyword>
<sequence>MVPAGLARTLKSTELLTMKRTVASVCAGTILLFGNSMSANAAELYNDFYDHFNSASNLVKDGQNRPDDIGSWAYAANSADAFGGVIGFDRPAQIDTFSVIMSNWNGYDPAGSVGTATSGYKTDLTLELYEVDRTGTNPAPGTQLAGDTETHDIAARQLPTAANASFVGNGTDFVVDWDLGNLLVGDELLFMVRIDELLPGNTVVNSGVNSLNIAAAATGTPPDVTAGIDTDNGVYWRSDATGGDIARFEAGQVLARASGTPIPNPA</sequence>
<accession>A0ABS1DM70</accession>
<keyword evidence="1" id="KW-0732">Signal</keyword>
<name>A0ABS1DM70_9PROT</name>
<organism evidence="2 3">
    <name type="scientific">Rhodovibrio sodomensis</name>
    <dbReference type="NCBI Taxonomy" id="1088"/>
    <lineage>
        <taxon>Bacteria</taxon>
        <taxon>Pseudomonadati</taxon>
        <taxon>Pseudomonadota</taxon>
        <taxon>Alphaproteobacteria</taxon>
        <taxon>Rhodospirillales</taxon>
        <taxon>Rhodovibrionaceae</taxon>
        <taxon>Rhodovibrio</taxon>
    </lineage>
</organism>